<dbReference type="AlphaFoldDB" id="A0AAN1WL73"/>
<feature type="signal peptide" evidence="3">
    <location>
        <begin position="1"/>
        <end position="19"/>
    </location>
</feature>
<dbReference type="GO" id="GO:0030246">
    <property type="term" value="F:carbohydrate binding"/>
    <property type="evidence" value="ECO:0007669"/>
    <property type="project" value="InterPro"/>
</dbReference>
<proteinExistence type="inferred from homology"/>
<feature type="domain" description="CBM6" evidence="4">
    <location>
        <begin position="62"/>
        <end position="186"/>
    </location>
</feature>
<protein>
    <recommendedName>
        <fullName evidence="4">CBM6 domain-containing protein</fullName>
    </recommendedName>
</protein>
<reference evidence="5 6" key="1">
    <citation type="journal article" date="2022" name="IScience">
        <title>An ultrasensitive nanofiber-based assay for enzymatic hydrolysis and deep-sea microbial degradation of cellulose.</title>
        <authorList>
            <person name="Tsudome M."/>
            <person name="Tachioka M."/>
            <person name="Miyazaki M."/>
            <person name="Uchimura K."/>
            <person name="Tsuda M."/>
            <person name="Takaki Y."/>
            <person name="Deguchi S."/>
        </authorList>
    </citation>
    <scope>NUCLEOTIDE SEQUENCE [LARGE SCALE GENOMIC DNA]</scope>
    <source>
        <strain evidence="5 6">GE09</strain>
    </source>
</reference>
<evidence type="ECO:0000256" key="2">
    <source>
        <dbReference type="ARBA" id="ARBA00022801"/>
    </source>
</evidence>
<gene>
    <name evidence="5" type="ORF">MARGE09_P3855</name>
</gene>
<evidence type="ECO:0000313" key="6">
    <source>
        <dbReference type="Proteomes" id="UP001320119"/>
    </source>
</evidence>
<evidence type="ECO:0000256" key="1">
    <source>
        <dbReference type="ARBA" id="ARBA00008668"/>
    </source>
</evidence>
<keyword evidence="3" id="KW-0732">Signal</keyword>
<dbReference type="InterPro" id="IPR037459">
    <property type="entry name" value="RhgT-like"/>
</dbReference>
<comment type="similarity">
    <text evidence="1">Belongs to the 'GDSL' lipolytic enzyme family.</text>
</comment>
<keyword evidence="2" id="KW-0378">Hydrolase</keyword>
<dbReference type="RefSeq" id="WP_236984918.1">
    <property type="nucleotide sequence ID" value="NZ_AP023086.1"/>
</dbReference>
<sequence>MKYLTLTPFILALCACTGAQHEATSAINASSSVLAASSSVASLSSSSSISSTSSSEAPQPITFIEESDQAFCTFNGAIEIDHTGFTGDGYANASNALNAALTWSIQLDEPGNYSLDIRFANGGATDRTATFTASGKSQSLAFPAGSGWTDWQTQTLNVSLNAGNHLLTLTPQTSAGLANIDSLSIKGPSIAQPGMCPAQAPIAVWLAGDSTVANGQTPCPVGWGKTLPEYFNDKVTVHNRAVGGRSVRTWLYDVSDRMASDGECAISYANGSPVLQQRWTSMLNEMKAGDWLFIQFGINDGSRTCPRHVGQTAFRDAYSYMANEAIARGANPVLVTPAPMIRCSGSTAVANRGFIDAVKSVGEQLNLPVIDLHQLGIDRYNQLGFCPVEGGDVSASTGGEVGAYFCNDHTHFDTPGARDIAAIITNALGAQGLSLADYLLPNN</sequence>
<dbReference type="PANTHER" id="PTHR43695:SF1">
    <property type="entry name" value="RHAMNOGALACTURONAN ACETYLESTERASE"/>
    <property type="match status" value="1"/>
</dbReference>
<feature type="chain" id="PRO_5043032108" description="CBM6 domain-containing protein" evidence="3">
    <location>
        <begin position="20"/>
        <end position="443"/>
    </location>
</feature>
<name>A0AAN1WL73_9GAMM</name>
<organism evidence="5 6">
    <name type="scientific">Marinagarivorans cellulosilyticus</name>
    <dbReference type="NCBI Taxonomy" id="2721545"/>
    <lineage>
        <taxon>Bacteria</taxon>
        <taxon>Pseudomonadati</taxon>
        <taxon>Pseudomonadota</taxon>
        <taxon>Gammaproteobacteria</taxon>
        <taxon>Cellvibrionales</taxon>
        <taxon>Cellvibrionaceae</taxon>
        <taxon>Marinagarivorans</taxon>
    </lineage>
</organism>
<dbReference type="KEGG" id="marq:MARGE09_P3855"/>
<dbReference type="PROSITE" id="PS51175">
    <property type="entry name" value="CBM6"/>
    <property type="match status" value="1"/>
</dbReference>
<dbReference type="Proteomes" id="UP001320119">
    <property type="component" value="Chromosome"/>
</dbReference>
<dbReference type="EMBL" id="AP023086">
    <property type="protein sequence ID" value="BCD99653.1"/>
    <property type="molecule type" value="Genomic_DNA"/>
</dbReference>
<dbReference type="InterPro" id="IPR008979">
    <property type="entry name" value="Galactose-bd-like_sf"/>
</dbReference>
<dbReference type="InterPro" id="IPR005084">
    <property type="entry name" value="CBM6"/>
</dbReference>
<evidence type="ECO:0000259" key="4">
    <source>
        <dbReference type="PROSITE" id="PS51175"/>
    </source>
</evidence>
<dbReference type="InterPro" id="IPR013830">
    <property type="entry name" value="SGNH_hydro"/>
</dbReference>
<dbReference type="SUPFAM" id="SSF49785">
    <property type="entry name" value="Galactose-binding domain-like"/>
    <property type="match status" value="1"/>
</dbReference>
<dbReference type="PROSITE" id="PS51257">
    <property type="entry name" value="PROKAR_LIPOPROTEIN"/>
    <property type="match status" value="1"/>
</dbReference>
<dbReference type="Gene3D" id="2.60.120.260">
    <property type="entry name" value="Galactose-binding domain-like"/>
    <property type="match status" value="1"/>
</dbReference>
<dbReference type="Gene3D" id="3.40.50.1110">
    <property type="entry name" value="SGNH hydrolase"/>
    <property type="match status" value="1"/>
</dbReference>
<dbReference type="Pfam" id="PF03422">
    <property type="entry name" value="CBM_6"/>
    <property type="match status" value="1"/>
</dbReference>
<evidence type="ECO:0000313" key="5">
    <source>
        <dbReference type="EMBL" id="BCD99653.1"/>
    </source>
</evidence>
<dbReference type="SUPFAM" id="SSF52266">
    <property type="entry name" value="SGNH hydrolase"/>
    <property type="match status" value="1"/>
</dbReference>
<dbReference type="Pfam" id="PF13472">
    <property type="entry name" value="Lipase_GDSL_2"/>
    <property type="match status" value="1"/>
</dbReference>
<evidence type="ECO:0000256" key="3">
    <source>
        <dbReference type="SAM" id="SignalP"/>
    </source>
</evidence>
<accession>A0AAN1WL73</accession>
<keyword evidence="6" id="KW-1185">Reference proteome</keyword>
<dbReference type="PANTHER" id="PTHR43695">
    <property type="entry name" value="PUTATIVE (AFU_ORTHOLOGUE AFUA_2G17250)-RELATED"/>
    <property type="match status" value="1"/>
</dbReference>
<dbReference type="GO" id="GO:0016788">
    <property type="term" value="F:hydrolase activity, acting on ester bonds"/>
    <property type="evidence" value="ECO:0007669"/>
    <property type="project" value="UniProtKB-ARBA"/>
</dbReference>
<dbReference type="InterPro" id="IPR036514">
    <property type="entry name" value="SGNH_hydro_sf"/>
</dbReference>